<evidence type="ECO:0000313" key="2">
    <source>
        <dbReference type="Proteomes" id="UP000199534"/>
    </source>
</evidence>
<evidence type="ECO:0008006" key="3">
    <source>
        <dbReference type="Google" id="ProtNLM"/>
    </source>
</evidence>
<dbReference type="EMBL" id="FOYQ01000002">
    <property type="protein sequence ID" value="SFR52531.1"/>
    <property type="molecule type" value="Genomic_DNA"/>
</dbReference>
<dbReference type="InterPro" id="IPR021471">
    <property type="entry name" value="DUF3124"/>
</dbReference>
<name>A0A1I6HDS8_9FLAO</name>
<accession>A0A1I6HDS8</accession>
<dbReference type="AlphaFoldDB" id="A0A1I6HDS8"/>
<dbReference type="OrthoDB" id="283474at2"/>
<dbReference type="Pfam" id="PF11322">
    <property type="entry name" value="DUF3124"/>
    <property type="match status" value="1"/>
</dbReference>
<reference evidence="1 2" key="1">
    <citation type="submission" date="2016-10" db="EMBL/GenBank/DDBJ databases">
        <authorList>
            <person name="de Groot N.N."/>
        </authorList>
    </citation>
    <scope>NUCLEOTIDE SEQUENCE [LARGE SCALE GENOMIC DNA]</scope>
    <source>
        <strain evidence="1 2">DSM 21019</strain>
    </source>
</reference>
<keyword evidence="2" id="KW-1185">Reference proteome</keyword>
<evidence type="ECO:0000313" key="1">
    <source>
        <dbReference type="EMBL" id="SFR52531.1"/>
    </source>
</evidence>
<sequence length="182" mass="20393">MPSTGNSLRGVLNFCTQCLTGFLLTILVSCGESEQRSSIDPVNWDKRMVKHAIADSLIEGSTYLSVYSQIYSQDENRTHDLTATVSMRNTNRQDTIYLSSADYFDTHGTLIRSYFSKRIFIRPMETVEIIIDEVDKDGGTGANFIFDWQVPEGALPPHFEAVMISTYGQQGLSFTTQGVILK</sequence>
<dbReference type="Proteomes" id="UP000199534">
    <property type="component" value="Unassembled WGS sequence"/>
</dbReference>
<dbReference type="STRING" id="400055.SAMN04490243_2602"/>
<gene>
    <name evidence="1" type="ORF">SAMN04490243_2602</name>
</gene>
<proteinExistence type="predicted"/>
<protein>
    <recommendedName>
        <fullName evidence="3">DUF3124 domain-containing protein</fullName>
    </recommendedName>
</protein>
<dbReference type="RefSeq" id="WP_092982982.1">
    <property type="nucleotide sequence ID" value="NZ_FOYQ01000002.1"/>
</dbReference>
<organism evidence="1 2">
    <name type="scientific">Robiginitalea myxolifaciens</name>
    <dbReference type="NCBI Taxonomy" id="400055"/>
    <lineage>
        <taxon>Bacteria</taxon>
        <taxon>Pseudomonadati</taxon>
        <taxon>Bacteroidota</taxon>
        <taxon>Flavobacteriia</taxon>
        <taxon>Flavobacteriales</taxon>
        <taxon>Flavobacteriaceae</taxon>
        <taxon>Robiginitalea</taxon>
    </lineage>
</organism>